<keyword evidence="4 6" id="KW-0808">Transferase</keyword>
<dbReference type="Pfam" id="PF06325">
    <property type="entry name" value="PrmA"/>
    <property type="match status" value="1"/>
</dbReference>
<accession>A0ABW5M7G8</accession>
<feature type="binding site" evidence="6">
    <location>
        <position position="169"/>
    </location>
    <ligand>
        <name>S-adenosyl-L-methionine</name>
        <dbReference type="ChEBI" id="CHEBI:59789"/>
    </ligand>
</feature>
<keyword evidence="7" id="KW-0689">Ribosomal protein</keyword>
<keyword evidence="2 6" id="KW-0963">Cytoplasm</keyword>
<protein>
    <recommendedName>
        <fullName evidence="6">Ribosomal protein L11 methyltransferase</fullName>
        <shortName evidence="6">L11 Mtase</shortName>
        <ecNumber evidence="6">2.1.1.-</ecNumber>
    </recommendedName>
</protein>
<dbReference type="SUPFAM" id="SSF53335">
    <property type="entry name" value="S-adenosyl-L-methionine-dependent methyltransferases"/>
    <property type="match status" value="1"/>
</dbReference>
<dbReference type="PANTHER" id="PTHR43648">
    <property type="entry name" value="ELECTRON TRANSFER FLAVOPROTEIN BETA SUBUNIT LYSINE METHYLTRANSFERASE"/>
    <property type="match status" value="1"/>
</dbReference>
<keyword evidence="5 6" id="KW-0949">S-adenosyl-L-methionine</keyword>
<comment type="catalytic activity">
    <reaction evidence="6">
        <text>L-lysyl-[protein] + 3 S-adenosyl-L-methionine = N(6),N(6),N(6)-trimethyl-L-lysyl-[protein] + 3 S-adenosyl-L-homocysteine + 3 H(+)</text>
        <dbReference type="Rhea" id="RHEA:54192"/>
        <dbReference type="Rhea" id="RHEA-COMP:9752"/>
        <dbReference type="Rhea" id="RHEA-COMP:13826"/>
        <dbReference type="ChEBI" id="CHEBI:15378"/>
        <dbReference type="ChEBI" id="CHEBI:29969"/>
        <dbReference type="ChEBI" id="CHEBI:57856"/>
        <dbReference type="ChEBI" id="CHEBI:59789"/>
        <dbReference type="ChEBI" id="CHEBI:61961"/>
    </reaction>
</comment>
<dbReference type="GO" id="GO:0005840">
    <property type="term" value="C:ribosome"/>
    <property type="evidence" value="ECO:0007669"/>
    <property type="project" value="UniProtKB-KW"/>
</dbReference>
<evidence type="ECO:0000256" key="5">
    <source>
        <dbReference type="ARBA" id="ARBA00022691"/>
    </source>
</evidence>
<evidence type="ECO:0000313" key="7">
    <source>
        <dbReference type="EMBL" id="MFD2572446.1"/>
    </source>
</evidence>
<name>A0ABW5M7G8_9BACT</name>
<sequence length="289" mass="32437">MNYIELQLRLSPDYTDILTAELGELGYESFIETDEGLNAYITEPDFNVEALMELVAKYANQTAIAYEVSSLEKRNWNAEWERDYEPIEVANQVRVRASFHPSDARFRYDVVINPKMSFGTGHHETTAMMLEQQLNLDFMGKAVLDVGSGTGILAILAAKMGAERVLAFDIEEWAVENARENADLNECPQVEVFQGTIADVDPASRYDIILANINRNVLLAEIPTYVTLLNANGYLIVSGFYEHDASDIQQKAVESGLTSVRGMANNEWTSLLFTNTNEYPFAAMSLLFM</sequence>
<dbReference type="Gene3D" id="3.40.50.150">
    <property type="entry name" value="Vaccinia Virus protein VP39"/>
    <property type="match status" value="1"/>
</dbReference>
<keyword evidence="7" id="KW-0687">Ribonucleoprotein</keyword>
<evidence type="ECO:0000256" key="4">
    <source>
        <dbReference type="ARBA" id="ARBA00022679"/>
    </source>
</evidence>
<feature type="binding site" evidence="6">
    <location>
        <position position="126"/>
    </location>
    <ligand>
        <name>S-adenosyl-L-methionine</name>
        <dbReference type="ChEBI" id="CHEBI:59789"/>
    </ligand>
</feature>
<evidence type="ECO:0000256" key="6">
    <source>
        <dbReference type="HAMAP-Rule" id="MF_00735"/>
    </source>
</evidence>
<keyword evidence="3 6" id="KW-0489">Methyltransferase</keyword>
<dbReference type="PIRSF" id="PIRSF000401">
    <property type="entry name" value="RPL11_MTase"/>
    <property type="match status" value="1"/>
</dbReference>
<evidence type="ECO:0000256" key="3">
    <source>
        <dbReference type="ARBA" id="ARBA00022603"/>
    </source>
</evidence>
<comment type="subcellular location">
    <subcellularLocation>
        <location evidence="6">Cytoplasm</location>
    </subcellularLocation>
</comment>
<feature type="binding site" evidence="6">
    <location>
        <position position="212"/>
    </location>
    <ligand>
        <name>S-adenosyl-L-methionine</name>
        <dbReference type="ChEBI" id="CHEBI:59789"/>
    </ligand>
</feature>
<evidence type="ECO:0000256" key="1">
    <source>
        <dbReference type="ARBA" id="ARBA00009741"/>
    </source>
</evidence>
<dbReference type="Proteomes" id="UP001597469">
    <property type="component" value="Unassembled WGS sequence"/>
</dbReference>
<dbReference type="GO" id="GO:0008168">
    <property type="term" value="F:methyltransferase activity"/>
    <property type="evidence" value="ECO:0007669"/>
    <property type="project" value="UniProtKB-KW"/>
</dbReference>
<dbReference type="RefSeq" id="WP_381524854.1">
    <property type="nucleotide sequence ID" value="NZ_JBHULN010000010.1"/>
</dbReference>
<evidence type="ECO:0000256" key="2">
    <source>
        <dbReference type="ARBA" id="ARBA00022490"/>
    </source>
</evidence>
<gene>
    <name evidence="6 7" type="primary">prmA</name>
    <name evidence="7" type="ORF">ACFSUS_17535</name>
</gene>
<organism evidence="7 8">
    <name type="scientific">Spirosoma soli</name>
    <dbReference type="NCBI Taxonomy" id="1770529"/>
    <lineage>
        <taxon>Bacteria</taxon>
        <taxon>Pseudomonadati</taxon>
        <taxon>Bacteroidota</taxon>
        <taxon>Cytophagia</taxon>
        <taxon>Cytophagales</taxon>
        <taxon>Cytophagaceae</taxon>
        <taxon>Spirosoma</taxon>
    </lineage>
</organism>
<comment type="function">
    <text evidence="6">Methylates ribosomal protein L11.</text>
</comment>
<evidence type="ECO:0000313" key="8">
    <source>
        <dbReference type="Proteomes" id="UP001597469"/>
    </source>
</evidence>
<comment type="similarity">
    <text evidence="1 6">Belongs to the methyltransferase superfamily. PrmA family.</text>
</comment>
<feature type="binding site" evidence="6">
    <location>
        <position position="147"/>
    </location>
    <ligand>
        <name>S-adenosyl-L-methionine</name>
        <dbReference type="ChEBI" id="CHEBI:59789"/>
    </ligand>
</feature>
<proteinExistence type="inferred from homology"/>
<dbReference type="InterPro" id="IPR029063">
    <property type="entry name" value="SAM-dependent_MTases_sf"/>
</dbReference>
<dbReference type="CDD" id="cd02440">
    <property type="entry name" value="AdoMet_MTases"/>
    <property type="match status" value="1"/>
</dbReference>
<reference evidence="8" key="1">
    <citation type="journal article" date="2019" name="Int. J. Syst. Evol. Microbiol.">
        <title>The Global Catalogue of Microorganisms (GCM) 10K type strain sequencing project: providing services to taxonomists for standard genome sequencing and annotation.</title>
        <authorList>
            <consortium name="The Broad Institute Genomics Platform"/>
            <consortium name="The Broad Institute Genome Sequencing Center for Infectious Disease"/>
            <person name="Wu L."/>
            <person name="Ma J."/>
        </authorList>
    </citation>
    <scope>NUCLEOTIDE SEQUENCE [LARGE SCALE GENOMIC DNA]</scope>
    <source>
        <strain evidence="8">KCTC 42805</strain>
    </source>
</reference>
<comment type="caution">
    <text evidence="7">The sequence shown here is derived from an EMBL/GenBank/DDBJ whole genome shotgun (WGS) entry which is preliminary data.</text>
</comment>
<dbReference type="PANTHER" id="PTHR43648:SF1">
    <property type="entry name" value="ELECTRON TRANSFER FLAVOPROTEIN BETA SUBUNIT LYSINE METHYLTRANSFERASE"/>
    <property type="match status" value="1"/>
</dbReference>
<dbReference type="InterPro" id="IPR050078">
    <property type="entry name" value="Ribosomal_L11_MeTrfase_PrmA"/>
</dbReference>
<keyword evidence="8" id="KW-1185">Reference proteome</keyword>
<dbReference type="HAMAP" id="MF_00735">
    <property type="entry name" value="Methyltr_PrmA"/>
    <property type="match status" value="1"/>
</dbReference>
<dbReference type="EMBL" id="JBHULN010000010">
    <property type="protein sequence ID" value="MFD2572446.1"/>
    <property type="molecule type" value="Genomic_DNA"/>
</dbReference>
<dbReference type="NCBIfam" id="NF001785">
    <property type="entry name" value="PRK00517.2-2"/>
    <property type="match status" value="1"/>
</dbReference>
<dbReference type="GO" id="GO:0032259">
    <property type="term" value="P:methylation"/>
    <property type="evidence" value="ECO:0007669"/>
    <property type="project" value="UniProtKB-KW"/>
</dbReference>
<dbReference type="EC" id="2.1.1.-" evidence="6"/>
<dbReference type="InterPro" id="IPR004498">
    <property type="entry name" value="Ribosomal_PrmA_MeTrfase"/>
</dbReference>